<evidence type="ECO:0000256" key="1">
    <source>
        <dbReference type="ARBA" id="ARBA00022714"/>
    </source>
</evidence>
<evidence type="ECO:0000256" key="5">
    <source>
        <dbReference type="ARBA" id="ARBA00034078"/>
    </source>
</evidence>
<organism evidence="7 8">
    <name type="scientific">Methanogenium organophilum</name>
    <dbReference type="NCBI Taxonomy" id="2199"/>
    <lineage>
        <taxon>Archaea</taxon>
        <taxon>Methanobacteriati</taxon>
        <taxon>Methanobacteriota</taxon>
        <taxon>Stenosarchaea group</taxon>
        <taxon>Methanomicrobia</taxon>
        <taxon>Methanomicrobiales</taxon>
        <taxon>Methanomicrobiaceae</taxon>
        <taxon>Methanogenium</taxon>
    </lineage>
</organism>
<gene>
    <name evidence="7" type="ORF">OU421_08900</name>
</gene>
<dbReference type="PANTHER" id="PTHR21496">
    <property type="entry name" value="FERREDOXIN-RELATED"/>
    <property type="match status" value="1"/>
</dbReference>
<sequence>MSEFIEVFTTTDIQDGAMKKGIIGDREILIARVGDRYYAADNRCPHMGGDLSSGTLTETVVTCPRHHSQFDLRSGTAIRWTDWSGIKLSVAKFVKSPRTLKTHEVKVEGESILVKLRE</sequence>
<keyword evidence="3" id="KW-0408">Iron</keyword>
<dbReference type="Pfam" id="PF00355">
    <property type="entry name" value="Rieske"/>
    <property type="match status" value="1"/>
</dbReference>
<dbReference type="GeneID" id="76835216"/>
<dbReference type="Proteomes" id="UP001163096">
    <property type="component" value="Chromosome"/>
</dbReference>
<name>A0A9X9S2X3_METOG</name>
<keyword evidence="4" id="KW-0411">Iron-sulfur</keyword>
<dbReference type="Gene3D" id="2.102.10.10">
    <property type="entry name" value="Rieske [2Fe-2S] iron-sulphur domain"/>
    <property type="match status" value="1"/>
</dbReference>
<feature type="domain" description="Rieske" evidence="6">
    <location>
        <begin position="5"/>
        <end position="114"/>
    </location>
</feature>
<keyword evidence="8" id="KW-1185">Reference proteome</keyword>
<proteinExistence type="predicted"/>
<evidence type="ECO:0000256" key="4">
    <source>
        <dbReference type="ARBA" id="ARBA00023014"/>
    </source>
</evidence>
<dbReference type="GO" id="GO:0051537">
    <property type="term" value="F:2 iron, 2 sulfur cluster binding"/>
    <property type="evidence" value="ECO:0007669"/>
    <property type="project" value="UniProtKB-KW"/>
</dbReference>
<dbReference type="GO" id="GO:0046872">
    <property type="term" value="F:metal ion binding"/>
    <property type="evidence" value="ECO:0007669"/>
    <property type="project" value="UniProtKB-KW"/>
</dbReference>
<evidence type="ECO:0000313" key="8">
    <source>
        <dbReference type="Proteomes" id="UP001163096"/>
    </source>
</evidence>
<comment type="cofactor">
    <cofactor evidence="5">
        <name>[2Fe-2S] cluster</name>
        <dbReference type="ChEBI" id="CHEBI:190135"/>
    </cofactor>
</comment>
<dbReference type="InterPro" id="IPR036922">
    <property type="entry name" value="Rieske_2Fe-2S_sf"/>
</dbReference>
<evidence type="ECO:0000313" key="7">
    <source>
        <dbReference type="EMBL" id="WAI00546.1"/>
    </source>
</evidence>
<reference evidence="7" key="1">
    <citation type="submission" date="2022-11" db="EMBL/GenBank/DDBJ databases">
        <title>Complete genome sequence of Methanogenium organophilum DSM 3596.</title>
        <authorList>
            <person name="Chen S.-C."/>
            <person name="Lai S.-J."/>
            <person name="You Y.-T."/>
        </authorList>
    </citation>
    <scope>NUCLEOTIDE SEQUENCE</scope>
    <source>
        <strain evidence="7">DSM 3596</strain>
    </source>
</reference>
<dbReference type="AlphaFoldDB" id="A0A9X9S2X3"/>
<dbReference type="EMBL" id="CP113361">
    <property type="protein sequence ID" value="WAI00546.1"/>
    <property type="molecule type" value="Genomic_DNA"/>
</dbReference>
<protein>
    <submittedName>
        <fullName evidence="7">Rieske (2Fe-2S) protein</fullName>
    </submittedName>
</protein>
<dbReference type="RefSeq" id="WP_268185748.1">
    <property type="nucleotide sequence ID" value="NZ_CP113361.1"/>
</dbReference>
<evidence type="ECO:0000256" key="2">
    <source>
        <dbReference type="ARBA" id="ARBA00022723"/>
    </source>
</evidence>
<evidence type="ECO:0000256" key="3">
    <source>
        <dbReference type="ARBA" id="ARBA00023004"/>
    </source>
</evidence>
<dbReference type="KEGG" id="mou:OU421_08900"/>
<keyword evidence="2" id="KW-0479">Metal-binding</keyword>
<dbReference type="SUPFAM" id="SSF50022">
    <property type="entry name" value="ISP domain"/>
    <property type="match status" value="1"/>
</dbReference>
<evidence type="ECO:0000259" key="6">
    <source>
        <dbReference type="PROSITE" id="PS51296"/>
    </source>
</evidence>
<accession>A0A9X9S2X3</accession>
<dbReference type="PANTHER" id="PTHR21496:SF0">
    <property type="entry name" value="RIESKE DOMAIN-CONTAINING PROTEIN"/>
    <property type="match status" value="1"/>
</dbReference>
<dbReference type="PROSITE" id="PS51296">
    <property type="entry name" value="RIESKE"/>
    <property type="match status" value="1"/>
</dbReference>
<keyword evidence="1" id="KW-0001">2Fe-2S</keyword>
<dbReference type="InterPro" id="IPR017941">
    <property type="entry name" value="Rieske_2Fe-2S"/>
</dbReference>